<gene>
    <name evidence="2" type="ORF">CDEST_04055</name>
</gene>
<accession>A0AAX4I6M6</accession>
<dbReference type="PANTHER" id="PTHR48050:SF27">
    <property type="entry name" value="GLUCOSYLTRANSFERASE, PUTATIVE (AFU_ORTHOLOGUE AFUA_7G04880)-RELATED"/>
    <property type="match status" value="1"/>
</dbReference>
<dbReference type="FunFam" id="3.40.50.2000:FF:000268">
    <property type="entry name" value="Glycosyltransferase family 1 protein"/>
    <property type="match status" value="1"/>
</dbReference>
<dbReference type="InterPro" id="IPR050426">
    <property type="entry name" value="Glycosyltransferase_28"/>
</dbReference>
<dbReference type="AlphaFoldDB" id="A0AAX4I6M6"/>
<evidence type="ECO:0000313" key="2">
    <source>
        <dbReference type="EMBL" id="WQF79041.1"/>
    </source>
</evidence>
<dbReference type="InterPro" id="IPR004276">
    <property type="entry name" value="GlycoTrans_28_N"/>
</dbReference>
<dbReference type="Gene3D" id="3.40.50.2000">
    <property type="entry name" value="Glycogen Phosphorylase B"/>
    <property type="match status" value="1"/>
</dbReference>
<organism evidence="2 3">
    <name type="scientific">Colletotrichum destructivum</name>
    <dbReference type="NCBI Taxonomy" id="34406"/>
    <lineage>
        <taxon>Eukaryota</taxon>
        <taxon>Fungi</taxon>
        <taxon>Dikarya</taxon>
        <taxon>Ascomycota</taxon>
        <taxon>Pezizomycotina</taxon>
        <taxon>Sordariomycetes</taxon>
        <taxon>Hypocreomycetidae</taxon>
        <taxon>Glomerellales</taxon>
        <taxon>Glomerellaceae</taxon>
        <taxon>Colletotrichum</taxon>
        <taxon>Colletotrichum destructivum species complex</taxon>
    </lineage>
</organism>
<dbReference type="SUPFAM" id="SSF53756">
    <property type="entry name" value="UDP-Glycosyltransferase/glycogen phosphorylase"/>
    <property type="match status" value="1"/>
</dbReference>
<dbReference type="GeneID" id="87940558"/>
<protein>
    <submittedName>
        <fullName evidence="2">Glycosyltransferase family 28 domain-containing protein</fullName>
    </submittedName>
</protein>
<dbReference type="Proteomes" id="UP001322277">
    <property type="component" value="Chromosome 2"/>
</dbReference>
<dbReference type="Pfam" id="PF03033">
    <property type="entry name" value="Glyco_transf_28"/>
    <property type="match status" value="1"/>
</dbReference>
<dbReference type="GO" id="GO:0016758">
    <property type="term" value="F:hexosyltransferase activity"/>
    <property type="evidence" value="ECO:0007669"/>
    <property type="project" value="InterPro"/>
</dbReference>
<dbReference type="EMBL" id="CP137306">
    <property type="protein sequence ID" value="WQF79041.1"/>
    <property type="molecule type" value="Genomic_DNA"/>
</dbReference>
<feature type="domain" description="Glycosyltransferase family 28 N-terminal" evidence="1">
    <location>
        <begin position="82"/>
        <end position="214"/>
    </location>
</feature>
<dbReference type="GO" id="GO:0005975">
    <property type="term" value="P:carbohydrate metabolic process"/>
    <property type="evidence" value="ECO:0007669"/>
    <property type="project" value="InterPro"/>
</dbReference>
<dbReference type="KEGG" id="cdet:87940558"/>
<evidence type="ECO:0000313" key="3">
    <source>
        <dbReference type="Proteomes" id="UP001322277"/>
    </source>
</evidence>
<proteinExistence type="predicted"/>
<sequence>MLSWDFLVQGIRPLINHLTEDGRVNITFDAAPSFDTYVPPPPPVDTAFPHAEPEASVEITKPRVRRPHLRNVTFSPPCALNIVVQIVGSRGDVQPFIALGNELQAHGHRVRIATHDVFGDFVRKSKLEFFPVGGDPSDLMAYMVKNPGLMPSLSSLQAGDIGRKRVMVEEMLDKFWRSCVEPDPDSKVPFIAEAIIANPPSFAHIHLAQAMGIPLI</sequence>
<name>A0AAX4I6M6_9PEZI</name>
<reference evidence="3" key="1">
    <citation type="journal article" date="2023" name="bioRxiv">
        <title>Complete genome of the Medicago anthracnose fungus, Colletotrichum destructivum, reveals a mini-chromosome-like region within a core chromosome.</title>
        <authorList>
            <person name="Lapalu N."/>
            <person name="Simon A."/>
            <person name="Lu A."/>
            <person name="Plaumann P.-L."/>
            <person name="Amselem J."/>
            <person name="Pigne S."/>
            <person name="Auger A."/>
            <person name="Koch C."/>
            <person name="Dallery J.-F."/>
            <person name="O'Connell R.J."/>
        </authorList>
    </citation>
    <scope>NUCLEOTIDE SEQUENCE [LARGE SCALE GENOMIC DNA]</scope>
    <source>
        <strain evidence="3">CBS 520.97</strain>
    </source>
</reference>
<keyword evidence="3" id="KW-1185">Reference proteome</keyword>
<dbReference type="RefSeq" id="XP_062776265.1">
    <property type="nucleotide sequence ID" value="XM_062920214.1"/>
</dbReference>
<dbReference type="PANTHER" id="PTHR48050">
    <property type="entry name" value="STEROL 3-BETA-GLUCOSYLTRANSFERASE"/>
    <property type="match status" value="1"/>
</dbReference>
<evidence type="ECO:0000259" key="1">
    <source>
        <dbReference type="Pfam" id="PF03033"/>
    </source>
</evidence>